<proteinExistence type="predicted"/>
<reference evidence="2" key="1">
    <citation type="journal article" date="2015" name="Nat. Genet.">
        <title>The genome and transcriptome of the zoonotic hookworm Ancylostoma ceylanicum identify infection-specific gene families.</title>
        <authorList>
            <person name="Schwarz E.M."/>
            <person name="Hu Y."/>
            <person name="Antoshechkin I."/>
            <person name="Miller M.M."/>
            <person name="Sternberg P.W."/>
            <person name="Aroian R.V."/>
        </authorList>
    </citation>
    <scope>NUCLEOTIDE SEQUENCE</scope>
    <source>
        <strain evidence="2">HY135</strain>
    </source>
</reference>
<evidence type="ECO:0000313" key="2">
    <source>
        <dbReference type="Proteomes" id="UP000024635"/>
    </source>
</evidence>
<evidence type="ECO:0000313" key="1">
    <source>
        <dbReference type="EMBL" id="EYC20956.1"/>
    </source>
</evidence>
<comment type="caution">
    <text evidence="1">The sequence shown here is derived from an EMBL/GenBank/DDBJ whole genome shotgun (WGS) entry which is preliminary data.</text>
</comment>
<name>A0A016V133_9BILA</name>
<accession>A0A016V133</accession>
<dbReference type="AlphaFoldDB" id="A0A016V133"/>
<dbReference type="Proteomes" id="UP000024635">
    <property type="component" value="Unassembled WGS sequence"/>
</dbReference>
<sequence>MGANTNIPNSMRKDFDSMLEDLIDSLGYDRATQNDWWPLTWPRPAGLGAKTMAITEGRLVIGPLSLPGLKEVEILDPAGPSTSNATYSDVVARGTKRCTSAEGRHILLRKSMRQDNK</sequence>
<dbReference type="EMBL" id="JARK01001356">
    <property type="protein sequence ID" value="EYC20956.1"/>
    <property type="molecule type" value="Genomic_DNA"/>
</dbReference>
<organism evidence="1 2">
    <name type="scientific">Ancylostoma ceylanicum</name>
    <dbReference type="NCBI Taxonomy" id="53326"/>
    <lineage>
        <taxon>Eukaryota</taxon>
        <taxon>Metazoa</taxon>
        <taxon>Ecdysozoa</taxon>
        <taxon>Nematoda</taxon>
        <taxon>Chromadorea</taxon>
        <taxon>Rhabditida</taxon>
        <taxon>Rhabditina</taxon>
        <taxon>Rhabditomorpha</taxon>
        <taxon>Strongyloidea</taxon>
        <taxon>Ancylostomatidae</taxon>
        <taxon>Ancylostomatinae</taxon>
        <taxon>Ancylostoma</taxon>
    </lineage>
</organism>
<protein>
    <submittedName>
        <fullName evidence="1">Uncharacterized protein</fullName>
    </submittedName>
</protein>
<gene>
    <name evidence="1" type="primary">Acey_s0020.g152</name>
    <name evidence="1" type="ORF">Y032_0020g152</name>
</gene>
<keyword evidence="2" id="KW-1185">Reference proteome</keyword>